<reference evidence="6" key="1">
    <citation type="submission" date="2023-08" db="EMBL/GenBank/DDBJ databases">
        <title>Chromosome-level Genome Assembly of mud carp (Cirrhinus molitorella).</title>
        <authorList>
            <person name="Liu H."/>
        </authorList>
    </citation>
    <scope>NUCLEOTIDE SEQUENCE</scope>
    <source>
        <strain evidence="6">Prfri</strain>
        <tissue evidence="6">Muscle</tissue>
    </source>
</reference>
<evidence type="ECO:0000256" key="2">
    <source>
        <dbReference type="ARBA" id="ARBA00022771"/>
    </source>
</evidence>
<comment type="caution">
    <text evidence="6">The sequence shown here is derived from an EMBL/GenBank/DDBJ whole genome shotgun (WGS) entry which is preliminary data.</text>
</comment>
<dbReference type="GO" id="GO:0008270">
    <property type="term" value="F:zinc ion binding"/>
    <property type="evidence" value="ECO:0007669"/>
    <property type="project" value="UniProtKB-KW"/>
</dbReference>
<dbReference type="PANTHER" id="PTHR25465:SF5">
    <property type="entry name" value="E3 UBIQUITIN_ISG15 LIGASE TRIM25-RELATED"/>
    <property type="match status" value="1"/>
</dbReference>
<accession>A0AA88TFD5</accession>
<dbReference type="InterPro" id="IPR058030">
    <property type="entry name" value="TRIM8/14/16/25/29/45/65_CC"/>
</dbReference>
<dbReference type="Pfam" id="PF25600">
    <property type="entry name" value="TRIM_CC"/>
    <property type="match status" value="1"/>
</dbReference>
<keyword evidence="3" id="KW-0862">Zinc</keyword>
<keyword evidence="7" id="KW-1185">Reference proteome</keyword>
<organism evidence="6 7">
    <name type="scientific">Cirrhinus molitorella</name>
    <name type="common">mud carp</name>
    <dbReference type="NCBI Taxonomy" id="172907"/>
    <lineage>
        <taxon>Eukaryota</taxon>
        <taxon>Metazoa</taxon>
        <taxon>Chordata</taxon>
        <taxon>Craniata</taxon>
        <taxon>Vertebrata</taxon>
        <taxon>Euteleostomi</taxon>
        <taxon>Actinopterygii</taxon>
        <taxon>Neopterygii</taxon>
        <taxon>Teleostei</taxon>
        <taxon>Ostariophysi</taxon>
        <taxon>Cypriniformes</taxon>
        <taxon>Cyprinidae</taxon>
        <taxon>Labeoninae</taxon>
        <taxon>Labeonini</taxon>
        <taxon>Cirrhinus</taxon>
    </lineage>
</organism>
<gene>
    <name evidence="6" type="ORF">Q8A67_017099</name>
</gene>
<dbReference type="InterPro" id="IPR043136">
    <property type="entry name" value="B30.2/SPRY_sf"/>
</dbReference>
<feature type="coiled-coil region" evidence="4">
    <location>
        <begin position="3"/>
        <end position="30"/>
    </location>
</feature>
<keyword evidence="1" id="KW-0479">Metal-binding</keyword>
<dbReference type="SUPFAM" id="SSF49899">
    <property type="entry name" value="Concanavalin A-like lectins/glucanases"/>
    <property type="match status" value="1"/>
</dbReference>
<evidence type="ECO:0000313" key="7">
    <source>
        <dbReference type="Proteomes" id="UP001187343"/>
    </source>
</evidence>
<name>A0AA88TFD5_9TELE</name>
<dbReference type="PANTHER" id="PTHR25465">
    <property type="entry name" value="B-BOX DOMAIN CONTAINING"/>
    <property type="match status" value="1"/>
</dbReference>
<protein>
    <recommendedName>
        <fullName evidence="5">TRIM8/14/16/25/29/45/65 coiled-coil region domain-containing protein</fullName>
    </recommendedName>
</protein>
<feature type="domain" description="TRIM8/14/16/25/29/45/65 coiled-coil region" evidence="5">
    <location>
        <begin position="4"/>
        <end position="85"/>
    </location>
</feature>
<dbReference type="AlphaFoldDB" id="A0AA88TFD5"/>
<dbReference type="Gene3D" id="2.60.120.920">
    <property type="match status" value="1"/>
</dbReference>
<evidence type="ECO:0000313" key="6">
    <source>
        <dbReference type="EMBL" id="KAK2883462.1"/>
    </source>
</evidence>
<sequence>MEHSRVARLHEQLEQEIAELHKRDAELQKLLNTDNNVYFLQHFQSLSSLSASVNSPSFSVSQHIKPELVRKFLSDLKVELQKFGKEEYKIISNVTNFQLRFPSEPITSEDFLQYYQKFTLDITTAHDELRISENNREAKCRETIRPAHL</sequence>
<dbReference type="EMBL" id="JAUYZG010000017">
    <property type="protein sequence ID" value="KAK2883462.1"/>
    <property type="molecule type" value="Genomic_DNA"/>
</dbReference>
<evidence type="ECO:0000256" key="4">
    <source>
        <dbReference type="SAM" id="Coils"/>
    </source>
</evidence>
<keyword evidence="4" id="KW-0175">Coiled coil</keyword>
<proteinExistence type="predicted"/>
<dbReference type="Proteomes" id="UP001187343">
    <property type="component" value="Unassembled WGS sequence"/>
</dbReference>
<dbReference type="InterPro" id="IPR051051">
    <property type="entry name" value="E3_ubiq-ligase_TRIM/RNF"/>
</dbReference>
<dbReference type="InterPro" id="IPR013320">
    <property type="entry name" value="ConA-like_dom_sf"/>
</dbReference>
<evidence type="ECO:0000259" key="5">
    <source>
        <dbReference type="Pfam" id="PF25600"/>
    </source>
</evidence>
<keyword evidence="2" id="KW-0863">Zinc-finger</keyword>
<evidence type="ECO:0000256" key="3">
    <source>
        <dbReference type="ARBA" id="ARBA00022833"/>
    </source>
</evidence>
<evidence type="ECO:0000256" key="1">
    <source>
        <dbReference type="ARBA" id="ARBA00022723"/>
    </source>
</evidence>